<protein>
    <submittedName>
        <fullName evidence="2">Uncharacterized protein</fullName>
    </submittedName>
</protein>
<dbReference type="OMA" id="EYPDIME"/>
<dbReference type="FunCoup" id="E3NEJ8">
    <property type="interactions" value="449"/>
</dbReference>
<dbReference type="HOGENOM" id="CLU_1373371_0_0_1"/>
<dbReference type="KEGG" id="crq:GCK72_020619"/>
<reference evidence="2" key="1">
    <citation type="submission" date="2007-07" db="EMBL/GenBank/DDBJ databases">
        <title>PCAP assembly of the Caenorhabditis remanei genome.</title>
        <authorList>
            <consortium name="The Caenorhabditis remanei Sequencing Consortium"/>
            <person name="Wilson R.K."/>
        </authorList>
    </citation>
    <scope>NUCLEOTIDE SEQUENCE [LARGE SCALE GENOMIC DNA]</scope>
    <source>
        <strain evidence="2">PB4641</strain>
    </source>
</reference>
<gene>
    <name evidence="2" type="ORF">CRE_07814</name>
</gene>
<evidence type="ECO:0000313" key="3">
    <source>
        <dbReference type="Proteomes" id="UP000008281"/>
    </source>
</evidence>
<evidence type="ECO:0000256" key="1">
    <source>
        <dbReference type="SAM" id="MobiDB-lite"/>
    </source>
</evidence>
<accession>E3NEJ8</accession>
<feature type="region of interest" description="Disordered" evidence="1">
    <location>
        <begin position="119"/>
        <end position="199"/>
    </location>
</feature>
<dbReference type="Proteomes" id="UP000008281">
    <property type="component" value="Unassembled WGS sequence"/>
</dbReference>
<dbReference type="AlphaFoldDB" id="E3NEJ8"/>
<proteinExistence type="predicted"/>
<dbReference type="OrthoDB" id="10505328at2759"/>
<sequence>MSSSPKKEYPDIMEKIKKYKRIIGNRSLKIDLYEGWNIFDLPTNKELTDFLGTLSTSQIWDFERDVFTHGQDPKTYMKIHYMVESTAAIDLGEEIESKETVFHDKVNVMYMEGHDNPVTASTTSGFRDGYHPSRDNPDWAMMGKQVLGIPEDAEVEEEEGEPTQAVDEEPEEPEEPQSQPKESKNSQKKKKKAKHHKRK</sequence>
<name>E3NEJ8_CAERE</name>
<feature type="compositionally biased region" description="Acidic residues" evidence="1">
    <location>
        <begin position="151"/>
        <end position="175"/>
    </location>
</feature>
<dbReference type="RefSeq" id="XP_003093186.2">
    <property type="nucleotide sequence ID" value="XM_003093138.2"/>
</dbReference>
<dbReference type="eggNOG" id="ENOG502TKK9">
    <property type="taxonomic scope" value="Eukaryota"/>
</dbReference>
<organism evidence="3">
    <name type="scientific">Caenorhabditis remanei</name>
    <name type="common">Caenorhabditis vulgaris</name>
    <dbReference type="NCBI Taxonomy" id="31234"/>
    <lineage>
        <taxon>Eukaryota</taxon>
        <taxon>Metazoa</taxon>
        <taxon>Ecdysozoa</taxon>
        <taxon>Nematoda</taxon>
        <taxon>Chromadorea</taxon>
        <taxon>Rhabditida</taxon>
        <taxon>Rhabditina</taxon>
        <taxon>Rhabditomorpha</taxon>
        <taxon>Rhabditoidea</taxon>
        <taxon>Rhabditidae</taxon>
        <taxon>Peloderinae</taxon>
        <taxon>Caenorhabditis</taxon>
    </lineage>
</organism>
<dbReference type="GeneID" id="9802085"/>
<feature type="compositionally biased region" description="Basic residues" evidence="1">
    <location>
        <begin position="186"/>
        <end position="199"/>
    </location>
</feature>
<dbReference type="CTD" id="9802085"/>
<keyword evidence="3" id="KW-1185">Reference proteome</keyword>
<feature type="compositionally biased region" description="Basic and acidic residues" evidence="1">
    <location>
        <begin position="128"/>
        <end position="137"/>
    </location>
</feature>
<dbReference type="InParanoid" id="E3NEJ8"/>
<evidence type="ECO:0000313" key="2">
    <source>
        <dbReference type="EMBL" id="EFO94672.1"/>
    </source>
</evidence>
<dbReference type="EMBL" id="DS268622">
    <property type="protein sequence ID" value="EFO94672.1"/>
    <property type="molecule type" value="Genomic_DNA"/>
</dbReference>